<accession>A0AAE0SZ23</accession>
<feature type="compositionally biased region" description="Polar residues" evidence="1">
    <location>
        <begin position="292"/>
        <end position="302"/>
    </location>
</feature>
<feature type="compositionally biased region" description="Basic and acidic residues" evidence="1">
    <location>
        <begin position="88"/>
        <end position="102"/>
    </location>
</feature>
<feature type="compositionally biased region" description="Low complexity" evidence="1">
    <location>
        <begin position="9"/>
        <end position="26"/>
    </location>
</feature>
<evidence type="ECO:0000313" key="4">
    <source>
        <dbReference type="Proteomes" id="UP001195483"/>
    </source>
</evidence>
<feature type="region of interest" description="Disordered" evidence="1">
    <location>
        <begin position="88"/>
        <end position="142"/>
    </location>
</feature>
<sequence>MDGAWRYNSGRSSLSSSPEISPTSLRPRPVTATVTKPKWMQPEAIVGPRRSHSVESRGSTASLTSILDHDSYESLSLSDDDELLVKEKEQDKENLKEREIKSAKSRPSLPSKRVSSGKKQLTRKYAASLPADYTETDDVSESKLSPWEQWLIEKAKEAREKKKLEREKKKQEKLEQEKKERPKLETKVRREQKYQEWVEKKTFEENLKLRCERQKQKTKKMIEAEKKKREEQKAIRKYNEWLYQKKQKEREQKLEEKRKKQEEEEEKEKQLEKAKEKYEEWLKKAQKKPKSVPNSFGYTSGKLTGYHDMNAYPVPSFYNPIPWQPLSIPKSSTDKPKKKRAKPKYVWNPEKYR</sequence>
<organism evidence="3 4">
    <name type="scientific">Potamilus streckersoni</name>
    <dbReference type="NCBI Taxonomy" id="2493646"/>
    <lineage>
        <taxon>Eukaryota</taxon>
        <taxon>Metazoa</taxon>
        <taxon>Spiralia</taxon>
        <taxon>Lophotrochozoa</taxon>
        <taxon>Mollusca</taxon>
        <taxon>Bivalvia</taxon>
        <taxon>Autobranchia</taxon>
        <taxon>Heteroconchia</taxon>
        <taxon>Palaeoheterodonta</taxon>
        <taxon>Unionida</taxon>
        <taxon>Unionoidea</taxon>
        <taxon>Unionidae</taxon>
        <taxon>Ambleminae</taxon>
        <taxon>Lampsilini</taxon>
        <taxon>Potamilus</taxon>
    </lineage>
</organism>
<dbReference type="PANTHER" id="PTHR23247">
    <property type="entry name" value="NY-REN-41 ANTIGEN L15 -RELATED"/>
    <property type="match status" value="1"/>
</dbReference>
<proteinExistence type="predicted"/>
<dbReference type="PANTHER" id="PTHR23247:SF2">
    <property type="entry name" value="COILED-COIL DOMAIN-CONTAINING PROTEIN 34"/>
    <property type="match status" value="1"/>
</dbReference>
<dbReference type="InterPro" id="IPR045323">
    <property type="entry name" value="CCDC34"/>
</dbReference>
<reference evidence="3" key="1">
    <citation type="journal article" date="2021" name="Genome Biol. Evol.">
        <title>A High-Quality Reference Genome for a Parasitic Bivalve with Doubly Uniparental Inheritance (Bivalvia: Unionida).</title>
        <authorList>
            <person name="Smith C.H."/>
        </authorList>
    </citation>
    <scope>NUCLEOTIDE SEQUENCE</scope>
    <source>
        <strain evidence="3">CHS0354</strain>
    </source>
</reference>
<dbReference type="Proteomes" id="UP001195483">
    <property type="component" value="Unassembled WGS sequence"/>
</dbReference>
<feature type="compositionally biased region" description="Polar residues" evidence="1">
    <location>
        <begin position="56"/>
        <end position="65"/>
    </location>
</feature>
<reference evidence="3" key="2">
    <citation type="journal article" date="2021" name="Genome Biol. Evol.">
        <title>Developing a high-quality reference genome for a parasitic bivalve with doubly uniparental inheritance (Bivalvia: Unionida).</title>
        <authorList>
            <person name="Smith C.H."/>
        </authorList>
    </citation>
    <scope>NUCLEOTIDE SEQUENCE</scope>
    <source>
        <strain evidence="3">CHS0354</strain>
        <tissue evidence="3">Mantle</tissue>
    </source>
</reference>
<feature type="region of interest" description="Disordered" evidence="1">
    <location>
        <begin position="1"/>
        <end position="71"/>
    </location>
</feature>
<feature type="domain" description="Coiled-coil" evidence="2">
    <location>
        <begin position="143"/>
        <end position="323"/>
    </location>
</feature>
<dbReference type="InterPro" id="IPR025259">
    <property type="entry name" value="CCDC34/181"/>
</dbReference>
<dbReference type="EMBL" id="JAEAOA010001246">
    <property type="protein sequence ID" value="KAK3600817.1"/>
    <property type="molecule type" value="Genomic_DNA"/>
</dbReference>
<dbReference type="AlphaFoldDB" id="A0AAE0SZ23"/>
<name>A0AAE0SZ23_9BIVA</name>
<evidence type="ECO:0000259" key="2">
    <source>
        <dbReference type="Pfam" id="PF13904"/>
    </source>
</evidence>
<gene>
    <name evidence="3" type="ORF">CHS0354_020497</name>
</gene>
<evidence type="ECO:0000256" key="1">
    <source>
        <dbReference type="SAM" id="MobiDB-lite"/>
    </source>
</evidence>
<protein>
    <recommendedName>
        <fullName evidence="2">Coiled-coil domain-containing protein</fullName>
    </recommendedName>
</protein>
<evidence type="ECO:0000313" key="3">
    <source>
        <dbReference type="EMBL" id="KAK3600817.1"/>
    </source>
</evidence>
<reference evidence="3" key="3">
    <citation type="submission" date="2023-05" db="EMBL/GenBank/DDBJ databases">
        <authorList>
            <person name="Smith C.H."/>
        </authorList>
    </citation>
    <scope>NUCLEOTIDE SEQUENCE</scope>
    <source>
        <strain evidence="3">CHS0354</strain>
        <tissue evidence="3">Mantle</tissue>
    </source>
</reference>
<comment type="caution">
    <text evidence="3">The sequence shown here is derived from an EMBL/GenBank/DDBJ whole genome shotgun (WGS) entry which is preliminary data.</text>
</comment>
<dbReference type="Pfam" id="PF13904">
    <property type="entry name" value="CCDC34"/>
    <property type="match status" value="1"/>
</dbReference>
<feature type="region of interest" description="Disordered" evidence="1">
    <location>
        <begin position="284"/>
        <end position="353"/>
    </location>
</feature>
<keyword evidence="4" id="KW-1185">Reference proteome</keyword>
<feature type="region of interest" description="Disordered" evidence="1">
    <location>
        <begin position="246"/>
        <end position="271"/>
    </location>
</feature>
<feature type="region of interest" description="Disordered" evidence="1">
    <location>
        <begin position="159"/>
        <end position="187"/>
    </location>
</feature>